<feature type="binding site" evidence="13">
    <location>
        <position position="159"/>
    </location>
    <ligand>
        <name>substrate</name>
    </ligand>
</feature>
<dbReference type="GO" id="GO:0004618">
    <property type="term" value="F:phosphoglycerate kinase activity"/>
    <property type="evidence" value="ECO:0007669"/>
    <property type="project" value="UniProtKB-UniRule"/>
</dbReference>
<evidence type="ECO:0000256" key="15">
    <source>
        <dbReference type="PIRSR" id="PIRSR000724-2"/>
    </source>
</evidence>
<dbReference type="InterPro" id="IPR015911">
    <property type="entry name" value="Phosphoglycerate_kinase_CS"/>
</dbReference>
<evidence type="ECO:0000313" key="18">
    <source>
        <dbReference type="Proteomes" id="UP000051638"/>
    </source>
</evidence>
<keyword evidence="18" id="KW-1185">Reference proteome</keyword>
<dbReference type="EC" id="2.7.2.3" evidence="5 13"/>
<evidence type="ECO:0000256" key="13">
    <source>
        <dbReference type="HAMAP-Rule" id="MF_00145"/>
    </source>
</evidence>
<dbReference type="GO" id="GO:0006096">
    <property type="term" value="P:glycolytic process"/>
    <property type="evidence" value="ECO:0007669"/>
    <property type="project" value="UniProtKB-UniRule"/>
</dbReference>
<comment type="pathway">
    <text evidence="3 13">Carbohydrate degradation; glycolysis; pyruvate from D-glyceraldehyde 3-phosphate: step 2/5.</text>
</comment>
<comment type="subcellular location">
    <subcellularLocation>
        <location evidence="2 13">Cytoplasm</location>
    </subcellularLocation>
</comment>
<dbReference type="PANTHER" id="PTHR11406:SF23">
    <property type="entry name" value="PHOSPHOGLYCERATE KINASE 1, CHLOROPLASTIC-RELATED"/>
    <property type="match status" value="1"/>
</dbReference>
<dbReference type="Proteomes" id="UP000051638">
    <property type="component" value="Unassembled WGS sequence"/>
</dbReference>
<comment type="caution">
    <text evidence="17">The sequence shown here is derived from an EMBL/GenBank/DDBJ whole genome shotgun (WGS) entry which is preliminary data.</text>
</comment>
<reference evidence="17 18" key="1">
    <citation type="journal article" date="2015" name="Genome Announc.">
        <title>Expanding the biotechnology potential of lactobacilli through comparative genomics of 213 strains and associated genera.</title>
        <authorList>
            <person name="Sun Z."/>
            <person name="Harris H.M."/>
            <person name="McCann A."/>
            <person name="Guo C."/>
            <person name="Argimon S."/>
            <person name="Zhang W."/>
            <person name="Yang X."/>
            <person name="Jeffery I.B."/>
            <person name="Cooney J.C."/>
            <person name="Kagawa T.F."/>
            <person name="Liu W."/>
            <person name="Song Y."/>
            <person name="Salvetti E."/>
            <person name="Wrobel A."/>
            <person name="Rasinkangas P."/>
            <person name="Parkhill J."/>
            <person name="Rea M.C."/>
            <person name="O'Sullivan O."/>
            <person name="Ritari J."/>
            <person name="Douillard F.P."/>
            <person name="Paul Ross R."/>
            <person name="Yang R."/>
            <person name="Briner A.E."/>
            <person name="Felis G.E."/>
            <person name="de Vos W.M."/>
            <person name="Barrangou R."/>
            <person name="Klaenhammer T.R."/>
            <person name="Caufield P.W."/>
            <person name="Cui Y."/>
            <person name="Zhang H."/>
            <person name="O'Toole P.W."/>
        </authorList>
    </citation>
    <scope>NUCLEOTIDE SEQUENCE [LARGE SCALE GENOMIC DNA]</scope>
    <source>
        <strain evidence="17 18">DSM 20253</strain>
    </source>
</reference>
<dbReference type="InterPro" id="IPR001576">
    <property type="entry name" value="Phosphoglycerate_kinase"/>
</dbReference>
<evidence type="ECO:0000256" key="1">
    <source>
        <dbReference type="ARBA" id="ARBA00000642"/>
    </source>
</evidence>
<dbReference type="Pfam" id="PF00162">
    <property type="entry name" value="PGK"/>
    <property type="match status" value="1"/>
</dbReference>
<dbReference type="EMBL" id="AYYI01000026">
    <property type="protein sequence ID" value="KRM98745.1"/>
    <property type="molecule type" value="Genomic_DNA"/>
</dbReference>
<dbReference type="OrthoDB" id="9808460at2"/>
<organism evidence="17 18">
    <name type="scientific">Loigolactobacillus rennini DSM 20253</name>
    <dbReference type="NCBI Taxonomy" id="1423796"/>
    <lineage>
        <taxon>Bacteria</taxon>
        <taxon>Bacillati</taxon>
        <taxon>Bacillota</taxon>
        <taxon>Bacilli</taxon>
        <taxon>Lactobacillales</taxon>
        <taxon>Lactobacillaceae</taxon>
        <taxon>Loigolactobacillus</taxon>
    </lineage>
</organism>
<evidence type="ECO:0000256" key="9">
    <source>
        <dbReference type="ARBA" id="ARBA00022741"/>
    </source>
</evidence>
<proteinExistence type="inferred from homology"/>
<keyword evidence="7 13" id="KW-0963">Cytoplasm</keyword>
<keyword evidence="12 13" id="KW-0324">Glycolysis</keyword>
<keyword evidence="11 13" id="KW-0067">ATP-binding</keyword>
<feature type="binding site" evidence="13">
    <location>
        <position position="119"/>
    </location>
    <ligand>
        <name>substrate</name>
    </ligand>
</feature>
<comment type="catalytic activity">
    <reaction evidence="1 13 16">
        <text>(2R)-3-phosphoglycerate + ATP = (2R)-3-phospho-glyceroyl phosphate + ADP</text>
        <dbReference type="Rhea" id="RHEA:14801"/>
        <dbReference type="ChEBI" id="CHEBI:30616"/>
        <dbReference type="ChEBI" id="CHEBI:57604"/>
        <dbReference type="ChEBI" id="CHEBI:58272"/>
        <dbReference type="ChEBI" id="CHEBI:456216"/>
        <dbReference type="EC" id="2.7.2.3"/>
    </reaction>
</comment>
<dbReference type="GO" id="GO:0006094">
    <property type="term" value="P:gluconeogenesis"/>
    <property type="evidence" value="ECO:0007669"/>
    <property type="project" value="TreeGrafter"/>
</dbReference>
<feature type="binding site" evidence="13 14">
    <location>
        <begin position="21"/>
        <end position="23"/>
    </location>
    <ligand>
        <name>substrate</name>
    </ligand>
</feature>
<feature type="binding site" evidence="14">
    <location>
        <position position="36"/>
    </location>
    <ligand>
        <name>(2R)-3-phosphoglycerate</name>
        <dbReference type="ChEBI" id="CHEBI:58272"/>
    </ligand>
</feature>
<dbReference type="FunFam" id="3.40.50.1260:FF:000007">
    <property type="entry name" value="Phosphoglycerate kinase"/>
    <property type="match status" value="1"/>
</dbReference>
<feature type="binding site" evidence="13 15">
    <location>
        <position position="214"/>
    </location>
    <ligand>
        <name>ATP</name>
        <dbReference type="ChEBI" id="CHEBI:30616"/>
    </ligand>
</feature>
<feature type="binding site" evidence="14">
    <location>
        <position position="119"/>
    </location>
    <ligand>
        <name>(2R)-3-phosphoglycerate</name>
        <dbReference type="ChEBI" id="CHEBI:58272"/>
    </ligand>
</feature>
<feature type="binding site" evidence="14">
    <location>
        <position position="159"/>
    </location>
    <ligand>
        <name>(2R)-3-phosphoglycerate</name>
        <dbReference type="ChEBI" id="CHEBI:58272"/>
    </ligand>
</feature>
<accession>A0A0R2DDK6</accession>
<feature type="binding site" evidence="13 15">
    <location>
        <position position="332"/>
    </location>
    <ligand>
        <name>ATP</name>
        <dbReference type="ChEBI" id="CHEBI:30616"/>
    </ligand>
</feature>
<comment type="similarity">
    <text evidence="4 13 16">Belongs to the phosphoglycerate kinase family.</text>
</comment>
<name>A0A0R2DDK6_9LACO</name>
<evidence type="ECO:0000256" key="14">
    <source>
        <dbReference type="PIRSR" id="PIRSR000724-1"/>
    </source>
</evidence>
<evidence type="ECO:0000256" key="4">
    <source>
        <dbReference type="ARBA" id="ARBA00008982"/>
    </source>
</evidence>
<dbReference type="Gene3D" id="3.40.50.1260">
    <property type="entry name" value="Phosphoglycerate kinase, N-terminal domain"/>
    <property type="match status" value="2"/>
</dbReference>
<keyword evidence="9 13" id="KW-0547">Nucleotide-binding</keyword>
<evidence type="ECO:0000256" key="6">
    <source>
        <dbReference type="ARBA" id="ARBA00016471"/>
    </source>
</evidence>
<evidence type="ECO:0000313" key="17">
    <source>
        <dbReference type="EMBL" id="KRM98745.1"/>
    </source>
</evidence>
<evidence type="ECO:0000256" key="10">
    <source>
        <dbReference type="ARBA" id="ARBA00022777"/>
    </source>
</evidence>
<dbReference type="GO" id="GO:0005829">
    <property type="term" value="C:cytosol"/>
    <property type="evidence" value="ECO:0007669"/>
    <property type="project" value="TreeGrafter"/>
</dbReference>
<dbReference type="GO" id="GO:0005524">
    <property type="term" value="F:ATP binding"/>
    <property type="evidence" value="ECO:0007669"/>
    <property type="project" value="UniProtKB-KW"/>
</dbReference>
<feature type="binding site" evidence="13 14">
    <location>
        <begin position="59"/>
        <end position="62"/>
    </location>
    <ligand>
        <name>substrate</name>
    </ligand>
</feature>
<sequence>MAKLTVSDLDVKNKKVLIRVDFNVPIKNGVIGDDNRIVAALPTIQYVIDHGGKAILLSHLGRIKSDEDKKELSLKPVAERLAELLKQPVTFVPVNQGKQLEDAVAKLEAGQVLLMENTRFQDIDNDFGKRESKNDPKLGEYWASLGDVFVNDAFGTAHRSHASNVGIATAMKANGQKVAAGFLMEKEIKFLGNAVDNPKRPFVAILGGAKVSDKIGVIDHLLAKADKVIVGGGMTYTFYAAKGIKIGNSLVEKDKIDVAKQIIEKAGDKLVLPVDNIVAEKYDNDVPSKDVEGDIPEGYMALDIGKKSIAKFEDVLKDAKTVVWNGPMGVFEMSNYANGTLEIGKYLGTLTQATTIVGGGDSTAAVKQLGVGDKLTHISTGGGASLNYLEGKELPGIASISNQ</sequence>
<evidence type="ECO:0000256" key="5">
    <source>
        <dbReference type="ARBA" id="ARBA00013061"/>
    </source>
</evidence>
<comment type="subunit">
    <text evidence="13">Monomer.</text>
</comment>
<dbReference type="InterPro" id="IPR036043">
    <property type="entry name" value="Phosphoglycerate_kinase_sf"/>
</dbReference>
<dbReference type="GO" id="GO:0043531">
    <property type="term" value="F:ADP binding"/>
    <property type="evidence" value="ECO:0007669"/>
    <property type="project" value="TreeGrafter"/>
</dbReference>
<gene>
    <name evidence="13" type="primary">pgk</name>
    <name evidence="17" type="ORF">FC24_GL000978</name>
</gene>
<evidence type="ECO:0000256" key="11">
    <source>
        <dbReference type="ARBA" id="ARBA00022840"/>
    </source>
</evidence>
<evidence type="ECO:0000256" key="8">
    <source>
        <dbReference type="ARBA" id="ARBA00022679"/>
    </source>
</evidence>
<evidence type="ECO:0000256" key="7">
    <source>
        <dbReference type="ARBA" id="ARBA00022490"/>
    </source>
</evidence>
<evidence type="ECO:0000256" key="16">
    <source>
        <dbReference type="RuleBase" id="RU000532"/>
    </source>
</evidence>
<dbReference type="STRING" id="1423796.FC24_GL000978"/>
<dbReference type="FunFam" id="3.40.50.1260:FF:000008">
    <property type="entry name" value="Phosphoglycerate kinase"/>
    <property type="match status" value="1"/>
</dbReference>
<feature type="binding site" evidence="13">
    <location>
        <position position="36"/>
    </location>
    <ligand>
        <name>substrate</name>
    </ligand>
</feature>
<dbReference type="RefSeq" id="WP_057873615.1">
    <property type="nucleotide sequence ID" value="NZ_AYYI01000026.1"/>
</dbReference>
<dbReference type="UniPathway" id="UPA00109">
    <property type="reaction ID" value="UER00185"/>
</dbReference>
<dbReference type="HAMAP" id="MF_00145">
    <property type="entry name" value="Phosphoglyc_kinase"/>
    <property type="match status" value="1"/>
</dbReference>
<evidence type="ECO:0000256" key="2">
    <source>
        <dbReference type="ARBA" id="ARBA00004496"/>
    </source>
</evidence>
<dbReference type="PATRIC" id="fig|1423796.3.peg.1000"/>
<dbReference type="PRINTS" id="PR00477">
    <property type="entry name" value="PHGLYCKINASE"/>
</dbReference>
<dbReference type="InterPro" id="IPR015824">
    <property type="entry name" value="Phosphoglycerate_kinase_N"/>
</dbReference>
<protein>
    <recommendedName>
        <fullName evidence="6 13">Phosphoglycerate kinase</fullName>
        <ecNumber evidence="5 13">2.7.2.3</ecNumber>
    </recommendedName>
</protein>
<dbReference type="PROSITE" id="PS00111">
    <property type="entry name" value="PGLYCERATE_KINASE"/>
    <property type="match status" value="1"/>
</dbReference>
<dbReference type="CDD" id="cd00318">
    <property type="entry name" value="Phosphoglycerate_kinase"/>
    <property type="match status" value="1"/>
</dbReference>
<dbReference type="PIRSF" id="PIRSF000724">
    <property type="entry name" value="Pgk"/>
    <property type="match status" value="1"/>
</dbReference>
<keyword evidence="10 13" id="KW-0418">Kinase</keyword>
<dbReference type="PANTHER" id="PTHR11406">
    <property type="entry name" value="PHOSPHOGLYCERATE KINASE"/>
    <property type="match status" value="1"/>
</dbReference>
<dbReference type="SUPFAM" id="SSF53748">
    <property type="entry name" value="Phosphoglycerate kinase"/>
    <property type="match status" value="1"/>
</dbReference>
<evidence type="ECO:0000256" key="3">
    <source>
        <dbReference type="ARBA" id="ARBA00004838"/>
    </source>
</evidence>
<feature type="binding site" evidence="13 15">
    <location>
        <begin position="359"/>
        <end position="362"/>
    </location>
    <ligand>
        <name>ATP</name>
        <dbReference type="ChEBI" id="CHEBI:30616"/>
    </ligand>
</feature>
<comment type="caution">
    <text evidence="13">Lacks conserved residue(s) required for the propagation of feature annotation.</text>
</comment>
<keyword evidence="8 13" id="KW-0808">Transferase</keyword>
<dbReference type="AlphaFoldDB" id="A0A0R2DDK6"/>
<evidence type="ECO:0000256" key="12">
    <source>
        <dbReference type="ARBA" id="ARBA00023152"/>
    </source>
</evidence>